<sequence length="103" mass="11841">MLFWFKAKKYVTLNGVVVLADNVVEVSEEVVDDIQEEVVDDIQVDVEIAETRHMDDNANPYIFKKNIGQVELVDDNMVENEAEEDDVVSKLPNIFNGEQPWKE</sequence>
<organism evidence="1 2">
    <name type="scientific">Lactuca virosa</name>
    <dbReference type="NCBI Taxonomy" id="75947"/>
    <lineage>
        <taxon>Eukaryota</taxon>
        <taxon>Viridiplantae</taxon>
        <taxon>Streptophyta</taxon>
        <taxon>Embryophyta</taxon>
        <taxon>Tracheophyta</taxon>
        <taxon>Spermatophyta</taxon>
        <taxon>Magnoliopsida</taxon>
        <taxon>eudicotyledons</taxon>
        <taxon>Gunneridae</taxon>
        <taxon>Pentapetalae</taxon>
        <taxon>asterids</taxon>
        <taxon>campanulids</taxon>
        <taxon>Asterales</taxon>
        <taxon>Asteraceae</taxon>
        <taxon>Cichorioideae</taxon>
        <taxon>Cichorieae</taxon>
        <taxon>Lactucinae</taxon>
        <taxon>Lactuca</taxon>
    </lineage>
</organism>
<dbReference type="AlphaFoldDB" id="A0AAU9N0M4"/>
<protein>
    <submittedName>
        <fullName evidence="1">Uncharacterized protein</fullName>
    </submittedName>
</protein>
<accession>A0AAU9N0M4</accession>
<reference evidence="1 2" key="1">
    <citation type="submission" date="2022-01" db="EMBL/GenBank/DDBJ databases">
        <authorList>
            <person name="Xiong W."/>
            <person name="Schranz E."/>
        </authorList>
    </citation>
    <scope>NUCLEOTIDE SEQUENCE [LARGE SCALE GENOMIC DNA]</scope>
</reference>
<evidence type="ECO:0000313" key="1">
    <source>
        <dbReference type="EMBL" id="CAH1433584.1"/>
    </source>
</evidence>
<dbReference type="EMBL" id="CAKMRJ010003334">
    <property type="protein sequence ID" value="CAH1433584.1"/>
    <property type="molecule type" value="Genomic_DNA"/>
</dbReference>
<proteinExistence type="predicted"/>
<keyword evidence="2" id="KW-1185">Reference proteome</keyword>
<name>A0AAU9N0M4_9ASTR</name>
<dbReference type="Proteomes" id="UP001157418">
    <property type="component" value="Unassembled WGS sequence"/>
</dbReference>
<gene>
    <name evidence="1" type="ORF">LVIROSA_LOCUS20168</name>
</gene>
<comment type="caution">
    <text evidence="1">The sequence shown here is derived from an EMBL/GenBank/DDBJ whole genome shotgun (WGS) entry which is preliminary data.</text>
</comment>
<evidence type="ECO:0000313" key="2">
    <source>
        <dbReference type="Proteomes" id="UP001157418"/>
    </source>
</evidence>